<organism evidence="2 3">
    <name type="scientific">Planosporangium mesophilum</name>
    <dbReference type="NCBI Taxonomy" id="689768"/>
    <lineage>
        <taxon>Bacteria</taxon>
        <taxon>Bacillati</taxon>
        <taxon>Actinomycetota</taxon>
        <taxon>Actinomycetes</taxon>
        <taxon>Micromonosporales</taxon>
        <taxon>Micromonosporaceae</taxon>
        <taxon>Planosporangium</taxon>
    </lineage>
</organism>
<feature type="transmembrane region" description="Helical" evidence="1">
    <location>
        <begin position="353"/>
        <end position="373"/>
    </location>
</feature>
<name>A0A8J3TFH2_9ACTN</name>
<protein>
    <submittedName>
        <fullName evidence="2">Uncharacterized protein</fullName>
    </submittedName>
</protein>
<keyword evidence="1" id="KW-1133">Transmembrane helix</keyword>
<accession>A0A8J3TFH2</accession>
<evidence type="ECO:0000256" key="1">
    <source>
        <dbReference type="SAM" id="Phobius"/>
    </source>
</evidence>
<keyword evidence="1" id="KW-0812">Transmembrane</keyword>
<comment type="caution">
    <text evidence="2">The sequence shown here is derived from an EMBL/GenBank/DDBJ whole genome shotgun (WGS) entry which is preliminary data.</text>
</comment>
<feature type="transmembrane region" description="Helical" evidence="1">
    <location>
        <begin position="379"/>
        <end position="397"/>
    </location>
</feature>
<dbReference type="Proteomes" id="UP000599074">
    <property type="component" value="Unassembled WGS sequence"/>
</dbReference>
<dbReference type="AlphaFoldDB" id="A0A8J3TFH2"/>
<evidence type="ECO:0000313" key="2">
    <source>
        <dbReference type="EMBL" id="GII24827.1"/>
    </source>
</evidence>
<sequence length="402" mass="42236">MTEEIRVVRATPHRITTLAADVPVSVLASSHGWSRVEGDVAALSVATGTAGCVLRVGDDATLSLLLHSPDGTVIGPLDAASAEPEMVQAVAVFGLPDGATVLHRALTATSPWYDPPARLADACRALGVPPELITAAEPGRPAPTPIGVAAEVGVVLVHAPVDAAAADAPLSRQSAWTVPLGTRWSLHVWDGSGEPTSLVDAAMALAEQQRTTLAYWWSGRTAGFILTRGNRIAGAHEWGGDAPNTPNSTAQAGQALAEEFRVPEQAPALVALLRSTDLAPDDALAALCRLLRIPAELVGQTSEELATWATAVPGARHTDRLGFAAAVAHAVREAPPDNILEDLSKRRPGWYRLLNGLVAVVMGLSTALLALLWHWNAMSGWWVLVGVLTTLSYAWGLRPGRR</sequence>
<proteinExistence type="predicted"/>
<dbReference type="EMBL" id="BOON01000041">
    <property type="protein sequence ID" value="GII24827.1"/>
    <property type="molecule type" value="Genomic_DNA"/>
</dbReference>
<keyword evidence="3" id="KW-1185">Reference proteome</keyword>
<dbReference type="RefSeq" id="WP_168117169.1">
    <property type="nucleotide sequence ID" value="NZ_BOON01000041.1"/>
</dbReference>
<gene>
    <name evidence="2" type="ORF">Pme01_44240</name>
</gene>
<evidence type="ECO:0000313" key="3">
    <source>
        <dbReference type="Proteomes" id="UP000599074"/>
    </source>
</evidence>
<keyword evidence="1" id="KW-0472">Membrane</keyword>
<reference evidence="2" key="1">
    <citation type="submission" date="2021-01" db="EMBL/GenBank/DDBJ databases">
        <title>Whole genome shotgun sequence of Planosporangium mesophilum NBRC 109066.</title>
        <authorList>
            <person name="Komaki H."/>
            <person name="Tamura T."/>
        </authorList>
    </citation>
    <scope>NUCLEOTIDE SEQUENCE</scope>
    <source>
        <strain evidence="2">NBRC 109066</strain>
    </source>
</reference>